<name>A0A9X2EJ10_9SPHN</name>
<protein>
    <submittedName>
        <fullName evidence="2">Uncharacterized protein</fullName>
    </submittedName>
</protein>
<keyword evidence="1" id="KW-0472">Membrane</keyword>
<sequence length="60" mass="6760">MTQNIWLFVVGGGALALLLVYIFVIKSNKDSDVPIERTEKATHDLYEAEHEAAEKREGEI</sequence>
<reference evidence="2" key="1">
    <citation type="submission" date="2022-06" db="EMBL/GenBank/DDBJ databases">
        <title>Sphingomicrobium sedimins sp. nov., a marine bacterium isolated from tidal flat.</title>
        <authorList>
            <person name="Kim C.-H."/>
            <person name="Yoo Y."/>
            <person name="Kim J.-J."/>
        </authorList>
    </citation>
    <scope>NUCLEOTIDE SEQUENCE</scope>
    <source>
        <strain evidence="2">GRR-S6-50</strain>
    </source>
</reference>
<dbReference type="AlphaFoldDB" id="A0A9X2EJ10"/>
<feature type="transmembrane region" description="Helical" evidence="1">
    <location>
        <begin position="6"/>
        <end position="25"/>
    </location>
</feature>
<gene>
    <name evidence="2" type="ORF">NDO55_11340</name>
</gene>
<evidence type="ECO:0000313" key="2">
    <source>
        <dbReference type="EMBL" id="MCM8558412.1"/>
    </source>
</evidence>
<comment type="caution">
    <text evidence="2">The sequence shown here is derived from an EMBL/GenBank/DDBJ whole genome shotgun (WGS) entry which is preliminary data.</text>
</comment>
<keyword evidence="3" id="KW-1185">Reference proteome</keyword>
<evidence type="ECO:0000256" key="1">
    <source>
        <dbReference type="SAM" id="Phobius"/>
    </source>
</evidence>
<dbReference type="Proteomes" id="UP001155128">
    <property type="component" value="Unassembled WGS sequence"/>
</dbReference>
<keyword evidence="1" id="KW-0812">Transmembrane</keyword>
<evidence type="ECO:0000313" key="3">
    <source>
        <dbReference type="Proteomes" id="UP001155128"/>
    </source>
</evidence>
<dbReference type="EMBL" id="JAMSHT010000001">
    <property type="protein sequence ID" value="MCM8558412.1"/>
    <property type="molecule type" value="Genomic_DNA"/>
</dbReference>
<proteinExistence type="predicted"/>
<keyword evidence="1" id="KW-1133">Transmembrane helix</keyword>
<accession>A0A9X2EJ10</accession>
<organism evidence="2 3">
    <name type="scientific">Sphingomicrobium sediminis</name>
    <dbReference type="NCBI Taxonomy" id="2950949"/>
    <lineage>
        <taxon>Bacteria</taxon>
        <taxon>Pseudomonadati</taxon>
        <taxon>Pseudomonadota</taxon>
        <taxon>Alphaproteobacteria</taxon>
        <taxon>Sphingomonadales</taxon>
        <taxon>Sphingomonadaceae</taxon>
        <taxon>Sphingomicrobium</taxon>
    </lineage>
</organism>
<dbReference type="RefSeq" id="WP_252115285.1">
    <property type="nucleotide sequence ID" value="NZ_JAMSHT010000001.1"/>
</dbReference>